<feature type="domain" description="Histidine kinase" evidence="6">
    <location>
        <begin position="388"/>
        <end position="607"/>
    </location>
</feature>
<dbReference type="EMBL" id="JASMWN010000014">
    <property type="protein sequence ID" value="MDU9005493.1"/>
    <property type="molecule type" value="Genomic_DNA"/>
</dbReference>
<dbReference type="RefSeq" id="WP_316778967.1">
    <property type="nucleotide sequence ID" value="NZ_JASMWN010000014.1"/>
</dbReference>
<feature type="domain" description="PAS" evidence="7">
    <location>
        <begin position="9"/>
        <end position="47"/>
    </location>
</feature>
<evidence type="ECO:0000256" key="5">
    <source>
        <dbReference type="ARBA" id="ARBA00022777"/>
    </source>
</evidence>
<evidence type="ECO:0000256" key="1">
    <source>
        <dbReference type="ARBA" id="ARBA00000085"/>
    </source>
</evidence>
<dbReference type="Pfam" id="PF00989">
    <property type="entry name" value="PAS"/>
    <property type="match status" value="1"/>
</dbReference>
<dbReference type="InterPro" id="IPR036097">
    <property type="entry name" value="HisK_dim/P_sf"/>
</dbReference>
<dbReference type="InterPro" id="IPR035965">
    <property type="entry name" value="PAS-like_dom_sf"/>
</dbReference>
<comment type="caution">
    <text evidence="9">The sequence shown here is derived from an EMBL/GenBank/DDBJ whole genome shotgun (WGS) entry which is preliminary data.</text>
</comment>
<proteinExistence type="predicted"/>
<dbReference type="PRINTS" id="PR00344">
    <property type="entry name" value="BCTRLSENSOR"/>
</dbReference>
<dbReference type="Gene3D" id="3.30.450.20">
    <property type="entry name" value="PAS domain"/>
    <property type="match status" value="3"/>
</dbReference>
<dbReference type="InterPro" id="IPR003661">
    <property type="entry name" value="HisK_dim/P_dom"/>
</dbReference>
<gene>
    <name evidence="9" type="ORF">QO231_16795</name>
</gene>
<dbReference type="EC" id="2.7.13.3" evidence="2"/>
<dbReference type="InterPro" id="IPR052162">
    <property type="entry name" value="Sensor_kinase/Photoreceptor"/>
</dbReference>
<dbReference type="SUPFAM" id="SSF55785">
    <property type="entry name" value="PYP-like sensor domain (PAS domain)"/>
    <property type="match status" value="3"/>
</dbReference>
<evidence type="ECO:0000313" key="10">
    <source>
        <dbReference type="Proteomes" id="UP001255416"/>
    </source>
</evidence>
<dbReference type="SUPFAM" id="SSF55874">
    <property type="entry name" value="ATPase domain of HSP90 chaperone/DNA topoisomerase II/histidine kinase"/>
    <property type="match status" value="1"/>
</dbReference>
<dbReference type="SMART" id="SM00086">
    <property type="entry name" value="PAC"/>
    <property type="match status" value="2"/>
</dbReference>
<dbReference type="InterPro" id="IPR001610">
    <property type="entry name" value="PAC"/>
</dbReference>
<keyword evidence="10" id="KW-1185">Reference proteome</keyword>
<sequence>MGVFMGLSEQVVEAVGAALIGVDPRGHIVFSNSAATQIFGYSSLDLVELHISDLLPAWGSKMQGDQLLPPAGEAVLSKVDGRHRSGSSLALQVQFLPWATKADGLNYTLVMRDIAADFEVKRITQADERRMAHAVQGAKIGVFEVDVVNQTSQVSGAWCELMEIPPNEEIDPHREWLNRLHPDDLPLVNKAYLDCITGRSDRTIVDYRMRERNGTGWRWLRSDAVAGSRDENGMVARLFGVQTDITDTKIAEKDLRKSEHQFRMAMEYAPIGKALVAPDGRWLKANPALCLFLGYSEQELMAVDFQTITHPDDLEKDLDHVRRLLSGEGQTYAMEKRYLRRDGQVVWGHLNVALVRDAEDAPLHFISQIVDITDRQRLDRMRRNFIATVSHELRTPVTAIAAALDLIDPVSFHALSGKLQKLISISRQNSGRLRLLLDDILDVEKLSSDKMPINPVSSNLIDIIEQSIQATQHFADQYHVTVTLDATDKSYLCKIDPDRLQQVLINLLSNAAKFSHEGGQVKVSVASQDDQIRIAIADHGIGIPTAFHKTIFEPFSQVAPSDTRKRMGTGLGLNISKQLIERMGGEIGFTSSMTEGTEFWVILPAIV</sequence>
<dbReference type="Pfam" id="PF08447">
    <property type="entry name" value="PAS_3"/>
    <property type="match status" value="2"/>
</dbReference>
<dbReference type="Gene3D" id="1.10.287.130">
    <property type="match status" value="1"/>
</dbReference>
<dbReference type="InterPro" id="IPR003594">
    <property type="entry name" value="HATPase_dom"/>
</dbReference>
<evidence type="ECO:0000259" key="8">
    <source>
        <dbReference type="PROSITE" id="PS50113"/>
    </source>
</evidence>
<keyword evidence="3" id="KW-0597">Phosphoprotein</keyword>
<dbReference type="InterPro" id="IPR004358">
    <property type="entry name" value="Sig_transdc_His_kin-like_C"/>
</dbReference>
<dbReference type="Proteomes" id="UP001255416">
    <property type="component" value="Unassembled WGS sequence"/>
</dbReference>
<evidence type="ECO:0000256" key="3">
    <source>
        <dbReference type="ARBA" id="ARBA00022553"/>
    </source>
</evidence>
<dbReference type="Gene3D" id="3.30.565.10">
    <property type="entry name" value="Histidine kinase-like ATPase, C-terminal domain"/>
    <property type="match status" value="1"/>
</dbReference>
<evidence type="ECO:0000256" key="4">
    <source>
        <dbReference type="ARBA" id="ARBA00022679"/>
    </source>
</evidence>
<dbReference type="PANTHER" id="PTHR43304">
    <property type="entry name" value="PHYTOCHROME-LIKE PROTEIN CPH1"/>
    <property type="match status" value="1"/>
</dbReference>
<dbReference type="SMART" id="SM00091">
    <property type="entry name" value="PAS"/>
    <property type="match status" value="3"/>
</dbReference>
<keyword evidence="5" id="KW-0418">Kinase</keyword>
<dbReference type="Pfam" id="PF00512">
    <property type="entry name" value="HisKA"/>
    <property type="match status" value="1"/>
</dbReference>
<dbReference type="SUPFAM" id="SSF47384">
    <property type="entry name" value="Homodimeric domain of signal transducing histidine kinase"/>
    <property type="match status" value="1"/>
</dbReference>
<reference evidence="10" key="1">
    <citation type="submission" date="2023-05" db="EMBL/GenBank/DDBJ databases">
        <title>Sedimentitalea sp. nov. JM2-8.</title>
        <authorList>
            <person name="Huang J."/>
        </authorList>
    </citation>
    <scope>NUCLEOTIDE SEQUENCE [LARGE SCALE GENOMIC DNA]</scope>
    <source>
        <strain evidence="10">KHS03</strain>
    </source>
</reference>
<comment type="catalytic activity">
    <reaction evidence="1">
        <text>ATP + protein L-histidine = ADP + protein N-phospho-L-histidine.</text>
        <dbReference type="EC" id="2.7.13.3"/>
    </reaction>
</comment>
<dbReference type="PROSITE" id="PS50113">
    <property type="entry name" value="PAC"/>
    <property type="match status" value="2"/>
</dbReference>
<dbReference type="InterPro" id="IPR005467">
    <property type="entry name" value="His_kinase_dom"/>
</dbReference>
<dbReference type="InterPro" id="IPR013655">
    <property type="entry name" value="PAS_fold_3"/>
</dbReference>
<dbReference type="PROSITE" id="PS50109">
    <property type="entry name" value="HIS_KIN"/>
    <property type="match status" value="1"/>
</dbReference>
<dbReference type="InterPro" id="IPR000014">
    <property type="entry name" value="PAS"/>
</dbReference>
<protein>
    <recommendedName>
        <fullName evidence="2">histidine kinase</fullName>
        <ecNumber evidence="2">2.7.13.3</ecNumber>
    </recommendedName>
</protein>
<evidence type="ECO:0000259" key="6">
    <source>
        <dbReference type="PROSITE" id="PS50109"/>
    </source>
</evidence>
<dbReference type="NCBIfam" id="TIGR00229">
    <property type="entry name" value="sensory_box"/>
    <property type="match status" value="2"/>
</dbReference>
<dbReference type="CDD" id="cd00082">
    <property type="entry name" value="HisKA"/>
    <property type="match status" value="1"/>
</dbReference>
<feature type="domain" description="PAC" evidence="8">
    <location>
        <begin position="332"/>
        <end position="384"/>
    </location>
</feature>
<evidence type="ECO:0000313" key="9">
    <source>
        <dbReference type="EMBL" id="MDU9005493.1"/>
    </source>
</evidence>
<dbReference type="InterPro" id="IPR013767">
    <property type="entry name" value="PAS_fold"/>
</dbReference>
<dbReference type="PROSITE" id="PS50112">
    <property type="entry name" value="PAS"/>
    <property type="match status" value="2"/>
</dbReference>
<evidence type="ECO:0000259" key="7">
    <source>
        <dbReference type="PROSITE" id="PS50112"/>
    </source>
</evidence>
<evidence type="ECO:0000256" key="2">
    <source>
        <dbReference type="ARBA" id="ARBA00012438"/>
    </source>
</evidence>
<feature type="domain" description="PAC" evidence="8">
    <location>
        <begin position="203"/>
        <end position="257"/>
    </location>
</feature>
<dbReference type="SMART" id="SM00388">
    <property type="entry name" value="HisKA"/>
    <property type="match status" value="1"/>
</dbReference>
<dbReference type="CDD" id="cd00130">
    <property type="entry name" value="PAS"/>
    <property type="match status" value="3"/>
</dbReference>
<feature type="domain" description="PAS" evidence="7">
    <location>
        <begin position="258"/>
        <end position="328"/>
    </location>
</feature>
<dbReference type="Pfam" id="PF02518">
    <property type="entry name" value="HATPase_c"/>
    <property type="match status" value="1"/>
</dbReference>
<accession>A0ABU3VH37</accession>
<dbReference type="PANTHER" id="PTHR43304:SF1">
    <property type="entry name" value="PAC DOMAIN-CONTAINING PROTEIN"/>
    <property type="match status" value="1"/>
</dbReference>
<organism evidence="9 10">
    <name type="scientific">Sedimentitalea todarodis</name>
    <dbReference type="NCBI Taxonomy" id="1631240"/>
    <lineage>
        <taxon>Bacteria</taxon>
        <taxon>Pseudomonadati</taxon>
        <taxon>Pseudomonadota</taxon>
        <taxon>Alphaproteobacteria</taxon>
        <taxon>Rhodobacterales</taxon>
        <taxon>Paracoccaceae</taxon>
        <taxon>Sedimentitalea</taxon>
    </lineage>
</organism>
<dbReference type="InterPro" id="IPR036890">
    <property type="entry name" value="HATPase_C_sf"/>
</dbReference>
<dbReference type="CDD" id="cd16922">
    <property type="entry name" value="HATPase_EvgS-ArcB-TorS-like"/>
    <property type="match status" value="1"/>
</dbReference>
<dbReference type="InterPro" id="IPR000700">
    <property type="entry name" value="PAS-assoc_C"/>
</dbReference>
<dbReference type="SMART" id="SM00387">
    <property type="entry name" value="HATPase_c"/>
    <property type="match status" value="1"/>
</dbReference>
<name>A0ABU3VH37_9RHOB</name>
<keyword evidence="4" id="KW-0808">Transferase</keyword>